<dbReference type="Pfam" id="PF03929">
    <property type="entry name" value="PepSY_TM"/>
    <property type="match status" value="1"/>
</dbReference>
<reference evidence="3" key="1">
    <citation type="submission" date="2017-06" db="EMBL/GenBank/DDBJ databases">
        <title>Herbaspirillum phytohormonus sp. nov., isolated from the root nodule of Robinia pseudoacacia in lead-zinc mine.</title>
        <authorList>
            <person name="Fan M."/>
            <person name="Lin Y."/>
        </authorList>
    </citation>
    <scope>NUCLEOTIDE SEQUENCE [LARGE SCALE GENOMIC DNA]</scope>
    <source>
        <strain evidence="3">SC-089</strain>
    </source>
</reference>
<dbReference type="InterPro" id="IPR005625">
    <property type="entry name" value="PepSY-ass_TM"/>
</dbReference>
<keyword evidence="1" id="KW-0472">Membrane</keyword>
<feature type="transmembrane region" description="Helical" evidence="1">
    <location>
        <begin position="340"/>
        <end position="361"/>
    </location>
</feature>
<dbReference type="AlphaFoldDB" id="A0A225MDE6"/>
<gene>
    <name evidence="2" type="ORF">CEY11_13645</name>
</gene>
<feature type="transmembrane region" description="Helical" evidence="1">
    <location>
        <begin position="16"/>
        <end position="37"/>
    </location>
</feature>
<dbReference type="OrthoDB" id="9776609at2"/>
<proteinExistence type="predicted"/>
<dbReference type="EMBL" id="NJIH01000007">
    <property type="protein sequence ID" value="OWT59305.1"/>
    <property type="molecule type" value="Genomic_DNA"/>
</dbReference>
<evidence type="ECO:0008006" key="4">
    <source>
        <dbReference type="Google" id="ProtNLM"/>
    </source>
</evidence>
<evidence type="ECO:0000256" key="1">
    <source>
        <dbReference type="SAM" id="Phobius"/>
    </source>
</evidence>
<name>A0A225MDE6_9BURK</name>
<dbReference type="RefSeq" id="WP_088604035.1">
    <property type="nucleotide sequence ID" value="NZ_NJIH01000007.1"/>
</dbReference>
<feature type="transmembrane region" description="Helical" evidence="1">
    <location>
        <begin position="151"/>
        <end position="173"/>
    </location>
</feature>
<sequence>MTAATTLKTWYWLHKWSSLVCTVFLLVICVTGLPLVFHDEIDQWLDNGKPYAVAPADAPTASVDPMVAKAHALYPGQVITFVFADDEQPQVLVGMAPSFATATTDSHTLKFDAHTGELLNDGPPGERYTFMGIMLALHMDLYAGLPGELFLGFMGLLFVIAIVSGVMLYGPFMKKLAFGTVRAGRSRRLKWLDLHNLLGAVTLGWGLVVGVTGVINELSTPMFTYWQKTDVAQLLAAYKHAEPPAVLTSAQEAREAAMRALPGQSFVSLSFPGNPFGVPHHYIVWAKGSTPLRSHLFTAALVDAGTGQLTAVASPPWYLSALELSRPLHFGDYGGMPLKIIWALLDLLTVVVLGSGLYLWFARRRATDARIAALARQASLVASLPARAS</sequence>
<accession>A0A225MDE6</accession>
<protein>
    <recommendedName>
        <fullName evidence="4">Peptidase</fullName>
    </recommendedName>
</protein>
<evidence type="ECO:0000313" key="2">
    <source>
        <dbReference type="EMBL" id="OWT59305.1"/>
    </source>
</evidence>
<keyword evidence="1" id="KW-0812">Transmembrane</keyword>
<dbReference type="PANTHER" id="PTHR34219">
    <property type="entry name" value="IRON-REGULATED INNER MEMBRANE PROTEIN-RELATED"/>
    <property type="match status" value="1"/>
</dbReference>
<organism evidence="2 3">
    <name type="scientific">Candidimonas nitroreducens</name>
    <dbReference type="NCBI Taxonomy" id="683354"/>
    <lineage>
        <taxon>Bacteria</taxon>
        <taxon>Pseudomonadati</taxon>
        <taxon>Pseudomonadota</taxon>
        <taxon>Betaproteobacteria</taxon>
        <taxon>Burkholderiales</taxon>
        <taxon>Alcaligenaceae</taxon>
        <taxon>Candidimonas</taxon>
    </lineage>
</organism>
<comment type="caution">
    <text evidence="2">The sequence shown here is derived from an EMBL/GenBank/DDBJ whole genome shotgun (WGS) entry which is preliminary data.</text>
</comment>
<evidence type="ECO:0000313" key="3">
    <source>
        <dbReference type="Proteomes" id="UP000214603"/>
    </source>
</evidence>
<dbReference type="PANTHER" id="PTHR34219:SF3">
    <property type="entry name" value="BLL7967 PROTEIN"/>
    <property type="match status" value="1"/>
</dbReference>
<keyword evidence="1" id="KW-1133">Transmembrane helix</keyword>
<feature type="transmembrane region" description="Helical" evidence="1">
    <location>
        <begin position="194"/>
        <end position="215"/>
    </location>
</feature>
<dbReference type="Proteomes" id="UP000214603">
    <property type="component" value="Unassembled WGS sequence"/>
</dbReference>
<keyword evidence="3" id="KW-1185">Reference proteome</keyword>